<feature type="transmembrane region" description="Helical" evidence="1">
    <location>
        <begin position="12"/>
        <end position="32"/>
    </location>
</feature>
<organism evidence="2 3">
    <name type="scientific">Gaopeijia maritima</name>
    <dbReference type="NCBI Taxonomy" id="3119007"/>
    <lineage>
        <taxon>Bacteria</taxon>
        <taxon>Pseudomonadati</taxon>
        <taxon>Gemmatimonadota</taxon>
        <taxon>Longimicrobiia</taxon>
        <taxon>Gaopeijiales</taxon>
        <taxon>Gaopeijiaceae</taxon>
        <taxon>Gaopeijia</taxon>
    </lineage>
</organism>
<dbReference type="InterPro" id="IPR007352">
    <property type="entry name" value="DUF420"/>
</dbReference>
<comment type="caution">
    <text evidence="2">The sequence shown here is derived from an EMBL/GenBank/DDBJ whole genome shotgun (WGS) entry which is preliminary data.</text>
</comment>
<name>A0ABU9E5M1_9BACT</name>
<evidence type="ECO:0000313" key="2">
    <source>
        <dbReference type="EMBL" id="MEK9500007.1"/>
    </source>
</evidence>
<dbReference type="Proteomes" id="UP001484239">
    <property type="component" value="Unassembled WGS sequence"/>
</dbReference>
<keyword evidence="1" id="KW-1133">Transmembrane helix</keyword>
<keyword evidence="3" id="KW-1185">Reference proteome</keyword>
<dbReference type="RefSeq" id="WP_405277788.1">
    <property type="nucleotide sequence ID" value="NZ_CP144380.1"/>
</dbReference>
<reference evidence="2 3" key="1">
    <citation type="submission" date="2024-02" db="EMBL/GenBank/DDBJ databases">
        <title>A novel Gemmatimonadota bacterium.</title>
        <authorList>
            <person name="Du Z.-J."/>
            <person name="Ye Y.-Q."/>
        </authorList>
    </citation>
    <scope>NUCLEOTIDE SEQUENCE [LARGE SCALE GENOMIC DNA]</scope>
    <source>
        <strain evidence="2 3">DH-20</strain>
    </source>
</reference>
<dbReference type="Pfam" id="PF04238">
    <property type="entry name" value="DUF420"/>
    <property type="match status" value="1"/>
</dbReference>
<protein>
    <submittedName>
        <fullName evidence="2">DUF420 domain-containing protein</fullName>
    </submittedName>
</protein>
<feature type="transmembrane region" description="Helical" evidence="1">
    <location>
        <begin position="79"/>
        <end position="102"/>
    </location>
</feature>
<dbReference type="PANTHER" id="PTHR37692">
    <property type="entry name" value="HYPOTHETICAL MEMBRANE SPANNING PROTEIN"/>
    <property type="match status" value="1"/>
</dbReference>
<proteinExistence type="predicted"/>
<dbReference type="EMBL" id="JBBHLI010000001">
    <property type="protein sequence ID" value="MEK9500007.1"/>
    <property type="molecule type" value="Genomic_DNA"/>
</dbReference>
<evidence type="ECO:0000313" key="3">
    <source>
        <dbReference type="Proteomes" id="UP001484239"/>
    </source>
</evidence>
<accession>A0ABU9E5M1</accession>
<keyword evidence="1" id="KW-0812">Transmembrane</keyword>
<feature type="transmembrane region" description="Helical" evidence="1">
    <location>
        <begin position="123"/>
        <end position="142"/>
    </location>
</feature>
<feature type="transmembrane region" description="Helical" evidence="1">
    <location>
        <begin position="44"/>
        <end position="64"/>
    </location>
</feature>
<sequence length="145" mass="16140">MDAQALGDLLAPVNATLNATATVCLLAGFAFIRARRIEAHRKAMLAAVGASALFLVFYLTRFALTGTHEFAGTGTARTVYLSILFSHMVLAVVVVPLVLRLLHLARTERFTEHRRLARWTYPIWLYVSITGIVVYALLYHVYGYV</sequence>
<evidence type="ECO:0000256" key="1">
    <source>
        <dbReference type="SAM" id="Phobius"/>
    </source>
</evidence>
<gene>
    <name evidence="2" type="ORF">WI372_03285</name>
</gene>
<dbReference type="PANTHER" id="PTHR37692:SF1">
    <property type="entry name" value="DUF420 DOMAIN-CONTAINING PROTEIN"/>
    <property type="match status" value="1"/>
</dbReference>
<keyword evidence="1" id="KW-0472">Membrane</keyword>